<accession>A0A831WBN3</accession>
<organism evidence="2">
    <name type="scientific">Sedimenticola thiotaurini</name>
    <dbReference type="NCBI Taxonomy" id="1543721"/>
    <lineage>
        <taxon>Bacteria</taxon>
        <taxon>Pseudomonadati</taxon>
        <taxon>Pseudomonadota</taxon>
        <taxon>Gammaproteobacteria</taxon>
        <taxon>Chromatiales</taxon>
        <taxon>Sedimenticolaceae</taxon>
        <taxon>Sedimenticola</taxon>
    </lineage>
</organism>
<dbReference type="AlphaFoldDB" id="A0A831WBN3"/>
<dbReference type="Proteomes" id="UP000886251">
    <property type="component" value="Unassembled WGS sequence"/>
</dbReference>
<feature type="domain" description="IraD/Gp25-like" evidence="1">
    <location>
        <begin position="24"/>
        <end position="110"/>
    </location>
</feature>
<gene>
    <name evidence="2" type="ORF">ENI96_13500</name>
</gene>
<sequence>MAGRHLAFPFRIGTDGRSAAPDGLEQHVRMEVIQLLLTNPGERPMLPGFGGGLRRLVFERNDDVGAALAKSTISGALREWLGHRIEVLALEVESEESTLRIGLKYRIRESGEEGLLRFEHQG</sequence>
<dbReference type="Gene3D" id="3.10.450.40">
    <property type="match status" value="1"/>
</dbReference>
<evidence type="ECO:0000313" key="2">
    <source>
        <dbReference type="EMBL" id="HEB97432.1"/>
    </source>
</evidence>
<proteinExistence type="predicted"/>
<name>A0A831WBN3_9GAMM</name>
<dbReference type="Pfam" id="PF04965">
    <property type="entry name" value="GPW_gp25"/>
    <property type="match status" value="1"/>
</dbReference>
<dbReference type="InterPro" id="IPR007048">
    <property type="entry name" value="IraD/Gp25-like"/>
</dbReference>
<dbReference type="SUPFAM" id="SSF160719">
    <property type="entry name" value="gpW/gp25-like"/>
    <property type="match status" value="1"/>
</dbReference>
<reference evidence="2" key="1">
    <citation type="journal article" date="2020" name="mSystems">
        <title>Genome- and Community-Level Interaction Insights into Carbon Utilization and Element Cycling Functions of Hydrothermarchaeota in Hydrothermal Sediment.</title>
        <authorList>
            <person name="Zhou Z."/>
            <person name="Liu Y."/>
            <person name="Xu W."/>
            <person name="Pan J."/>
            <person name="Luo Z.H."/>
            <person name="Li M."/>
        </authorList>
    </citation>
    <scope>NUCLEOTIDE SEQUENCE [LARGE SCALE GENOMIC DNA]</scope>
    <source>
        <strain evidence="2">HyVt-443</strain>
    </source>
</reference>
<comment type="caution">
    <text evidence="2">The sequence shown here is derived from an EMBL/GenBank/DDBJ whole genome shotgun (WGS) entry which is preliminary data.</text>
</comment>
<dbReference type="EMBL" id="DRKP01000167">
    <property type="protein sequence ID" value="HEB97432.1"/>
    <property type="molecule type" value="Genomic_DNA"/>
</dbReference>
<protein>
    <recommendedName>
        <fullName evidence="1">IraD/Gp25-like domain-containing protein</fullName>
    </recommendedName>
</protein>
<evidence type="ECO:0000259" key="1">
    <source>
        <dbReference type="Pfam" id="PF04965"/>
    </source>
</evidence>